<sequence>MARLVVDGDDLVLRLSWRERLAAGRREVRVPSAAVVRADVEPDWWRCLRGTPRRGRWRPGRCLGERRHVRGRDFVAVRAGGPAVRVELGSPASWARLAVTVPGPEEVVRRIRRAADARTAPEPASRGEAPARTG</sequence>
<organism evidence="2 3">
    <name type="scientific">Streptomyces echinoruber</name>
    <dbReference type="NCBI Taxonomy" id="68898"/>
    <lineage>
        <taxon>Bacteria</taxon>
        <taxon>Bacillati</taxon>
        <taxon>Actinomycetota</taxon>
        <taxon>Actinomycetes</taxon>
        <taxon>Kitasatosporales</taxon>
        <taxon>Streptomycetaceae</taxon>
        <taxon>Streptomyces</taxon>
    </lineage>
</organism>
<accession>A0A918RPB1</accession>
<keyword evidence="3" id="KW-1185">Reference proteome</keyword>
<proteinExistence type="predicted"/>
<evidence type="ECO:0000313" key="2">
    <source>
        <dbReference type="EMBL" id="GHA07746.1"/>
    </source>
</evidence>
<feature type="region of interest" description="Disordered" evidence="1">
    <location>
        <begin position="115"/>
        <end position="134"/>
    </location>
</feature>
<evidence type="ECO:0000256" key="1">
    <source>
        <dbReference type="SAM" id="MobiDB-lite"/>
    </source>
</evidence>
<gene>
    <name evidence="2" type="ORF">GCM10010389_53760</name>
</gene>
<reference evidence="2" key="2">
    <citation type="submission" date="2020-09" db="EMBL/GenBank/DDBJ databases">
        <authorList>
            <person name="Sun Q."/>
            <person name="Ohkuma M."/>
        </authorList>
    </citation>
    <scope>NUCLEOTIDE SEQUENCE</scope>
    <source>
        <strain evidence="2">JCM 5016</strain>
    </source>
</reference>
<comment type="caution">
    <text evidence="2">The sequence shown here is derived from an EMBL/GenBank/DDBJ whole genome shotgun (WGS) entry which is preliminary data.</text>
</comment>
<dbReference type="RefSeq" id="WP_229880042.1">
    <property type="nucleotide sequence ID" value="NZ_BMWH01000027.1"/>
</dbReference>
<evidence type="ECO:0000313" key="3">
    <source>
        <dbReference type="Proteomes" id="UP000623010"/>
    </source>
</evidence>
<dbReference type="Proteomes" id="UP000623010">
    <property type="component" value="Unassembled WGS sequence"/>
</dbReference>
<reference evidence="2" key="1">
    <citation type="journal article" date="2014" name="Int. J. Syst. Evol. Microbiol.">
        <title>Complete genome sequence of Corynebacterium casei LMG S-19264T (=DSM 44701T), isolated from a smear-ripened cheese.</title>
        <authorList>
            <consortium name="US DOE Joint Genome Institute (JGI-PGF)"/>
            <person name="Walter F."/>
            <person name="Albersmeier A."/>
            <person name="Kalinowski J."/>
            <person name="Ruckert C."/>
        </authorList>
    </citation>
    <scope>NUCLEOTIDE SEQUENCE</scope>
    <source>
        <strain evidence="2">JCM 5016</strain>
    </source>
</reference>
<dbReference type="EMBL" id="BMWH01000027">
    <property type="protein sequence ID" value="GHA07746.1"/>
    <property type="molecule type" value="Genomic_DNA"/>
</dbReference>
<name>A0A918RPB1_9ACTN</name>
<dbReference type="AlphaFoldDB" id="A0A918RPB1"/>
<protein>
    <submittedName>
        <fullName evidence="2">Uncharacterized protein</fullName>
    </submittedName>
</protein>